<evidence type="ECO:0000256" key="1">
    <source>
        <dbReference type="ARBA" id="ARBA00005322"/>
    </source>
</evidence>
<evidence type="ECO:0000256" key="7">
    <source>
        <dbReference type="SAM" id="MobiDB-lite"/>
    </source>
</evidence>
<dbReference type="EMBL" id="MTLA01000186">
    <property type="protein sequence ID" value="OOP67543.1"/>
    <property type="molecule type" value="Genomic_DNA"/>
</dbReference>
<evidence type="ECO:0000259" key="8">
    <source>
        <dbReference type="Pfam" id="PF04316"/>
    </source>
</evidence>
<dbReference type="RefSeq" id="WP_078110603.1">
    <property type="nucleotide sequence ID" value="NZ_CP065424.1"/>
</dbReference>
<protein>
    <recommendedName>
        <fullName evidence="2">Negative regulator of flagellin synthesis</fullName>
    </recommendedName>
</protein>
<keyword evidence="5" id="KW-0805">Transcription regulation</keyword>
<evidence type="ECO:0000256" key="3">
    <source>
        <dbReference type="ARBA" id="ARBA00022491"/>
    </source>
</evidence>
<dbReference type="Proteomes" id="UP000189761">
    <property type="component" value="Unassembled WGS sequence"/>
</dbReference>
<dbReference type="Gene3D" id="6.10.140.30">
    <property type="entry name" value="Anti-sigma-28 factor FlgM"/>
    <property type="match status" value="1"/>
</dbReference>
<dbReference type="SUPFAM" id="SSF101498">
    <property type="entry name" value="Anti-sigma factor FlgM"/>
    <property type="match status" value="1"/>
</dbReference>
<dbReference type="Pfam" id="PF04316">
    <property type="entry name" value="FlgM"/>
    <property type="match status" value="1"/>
</dbReference>
<keyword evidence="9" id="KW-0969">Cilium</keyword>
<keyword evidence="3" id="KW-0678">Repressor</keyword>
<accession>A0A8E2I9T1</accession>
<dbReference type="NCBIfam" id="TIGR03824">
    <property type="entry name" value="FlgM_jcvi"/>
    <property type="match status" value="1"/>
</dbReference>
<evidence type="ECO:0000313" key="10">
    <source>
        <dbReference type="Proteomes" id="UP000189761"/>
    </source>
</evidence>
<feature type="compositionally biased region" description="Basic and acidic residues" evidence="7">
    <location>
        <begin position="29"/>
        <end position="42"/>
    </location>
</feature>
<dbReference type="GO" id="GO:0044781">
    <property type="term" value="P:bacterial-type flagellum organization"/>
    <property type="evidence" value="ECO:0007669"/>
    <property type="project" value="UniProtKB-KW"/>
</dbReference>
<feature type="region of interest" description="Disordered" evidence="7">
    <location>
        <begin position="22"/>
        <end position="47"/>
    </location>
</feature>
<proteinExistence type="inferred from homology"/>
<dbReference type="GO" id="GO:0045892">
    <property type="term" value="P:negative regulation of DNA-templated transcription"/>
    <property type="evidence" value="ECO:0007669"/>
    <property type="project" value="InterPro"/>
</dbReference>
<keyword evidence="6" id="KW-0804">Transcription</keyword>
<keyword evidence="10" id="KW-1185">Reference proteome</keyword>
<keyword evidence="9" id="KW-0282">Flagellum</keyword>
<feature type="domain" description="Anti-sigma-28 factor FlgM C-terminal" evidence="8">
    <location>
        <begin position="32"/>
        <end position="79"/>
    </location>
</feature>
<keyword evidence="9" id="KW-0966">Cell projection</keyword>
<evidence type="ECO:0000256" key="2">
    <source>
        <dbReference type="ARBA" id="ARBA00017823"/>
    </source>
</evidence>
<evidence type="ECO:0000256" key="6">
    <source>
        <dbReference type="ARBA" id="ARBA00023163"/>
    </source>
</evidence>
<evidence type="ECO:0000313" key="9">
    <source>
        <dbReference type="EMBL" id="OOP67543.1"/>
    </source>
</evidence>
<comment type="similarity">
    <text evidence="1">Belongs to the FlgM family.</text>
</comment>
<dbReference type="InterPro" id="IPR007412">
    <property type="entry name" value="FlgM"/>
</dbReference>
<keyword evidence="4" id="KW-1005">Bacterial flagellum biogenesis</keyword>
<dbReference type="AlphaFoldDB" id="A0A8E2I9T1"/>
<evidence type="ECO:0000256" key="5">
    <source>
        <dbReference type="ARBA" id="ARBA00023015"/>
    </source>
</evidence>
<organism evidence="9 10">
    <name type="scientific">Heyndrickxia oleronia</name>
    <dbReference type="NCBI Taxonomy" id="38875"/>
    <lineage>
        <taxon>Bacteria</taxon>
        <taxon>Bacillati</taxon>
        <taxon>Bacillota</taxon>
        <taxon>Bacilli</taxon>
        <taxon>Bacillales</taxon>
        <taxon>Bacillaceae</taxon>
        <taxon>Heyndrickxia</taxon>
    </lineage>
</organism>
<evidence type="ECO:0000256" key="4">
    <source>
        <dbReference type="ARBA" id="ARBA00022795"/>
    </source>
</evidence>
<dbReference type="InterPro" id="IPR031316">
    <property type="entry name" value="FlgM_C"/>
</dbReference>
<reference evidence="9 10" key="1">
    <citation type="submission" date="2017-01" db="EMBL/GenBank/DDBJ databases">
        <title>Draft genome sequence of Bacillus oleronius.</title>
        <authorList>
            <person name="Allam M."/>
        </authorList>
    </citation>
    <scope>NUCLEOTIDE SEQUENCE [LARGE SCALE GENOMIC DNA]</scope>
    <source>
        <strain evidence="9 10">DSM 9356</strain>
    </source>
</reference>
<comment type="caution">
    <text evidence="9">The sequence shown here is derived from an EMBL/GenBank/DDBJ whole genome shotgun (WGS) entry which is preliminary data.</text>
</comment>
<name>A0A8E2I9T1_9BACI</name>
<gene>
    <name evidence="9" type="ORF">BWZ43_15175</name>
</gene>
<sequence>MKINNYGTHGINPYKKQMNKFEQANKSGKQTDKVEISSKAKDMQTSTIEQARRAKVEQLKIEVQHGQYKVNPELIAKGIKNFYQGK</sequence>
<dbReference type="InterPro" id="IPR035890">
    <property type="entry name" value="Anti-sigma-28_factor_FlgM_sf"/>
</dbReference>